<evidence type="ECO:0000313" key="1">
    <source>
        <dbReference type="EMBL" id="MCL9816311.1"/>
    </source>
</evidence>
<sequence>MRRRQFGKRCVAISLTGVSIGTMGVAEQPPKSSSRSVAELQALAREDIDQLSDAEIDTIVRSHDGPCQCPVCLSSFRAPP</sequence>
<protein>
    <submittedName>
        <fullName evidence="1">Uncharacterized protein</fullName>
    </submittedName>
</protein>
<dbReference type="AlphaFoldDB" id="A0AAE3K7R7"/>
<evidence type="ECO:0000313" key="2">
    <source>
        <dbReference type="Proteomes" id="UP001203207"/>
    </source>
</evidence>
<name>A0AAE3K7R7_9EURY</name>
<accession>A0AAE3K7R7</accession>
<keyword evidence="2" id="KW-1185">Reference proteome</keyword>
<dbReference type="RefSeq" id="WP_174654296.1">
    <property type="nucleotide sequence ID" value="NZ_JAKRVX010000002.1"/>
</dbReference>
<dbReference type="Proteomes" id="UP001203207">
    <property type="component" value="Unassembled WGS sequence"/>
</dbReference>
<reference evidence="1" key="2">
    <citation type="submission" date="2022-02" db="EMBL/GenBank/DDBJ databases">
        <authorList>
            <person name="Elcheninov A.G."/>
            <person name="Sorokin D.Y."/>
            <person name="Kublanov I.V."/>
        </authorList>
    </citation>
    <scope>NUCLEOTIDE SEQUENCE</scope>
    <source>
        <strain evidence="1">AArc-St2</strain>
    </source>
</reference>
<reference evidence="1" key="1">
    <citation type="journal article" date="2022" name="Syst. Appl. Microbiol.">
        <title>Natronocalculus amylovorans gen. nov., sp. nov., and Natranaeroarchaeum aerophilus sp. nov., dominant culturable amylolytic natronoarchaea from hypersaline soda lakes in southwestern Siberia.</title>
        <authorList>
            <person name="Sorokin D.Y."/>
            <person name="Elcheninov A.G."/>
            <person name="Khizhniak T.V."/>
            <person name="Koenen M."/>
            <person name="Bale N.J."/>
            <person name="Damste J.S.S."/>
            <person name="Kublanov I.V."/>
        </authorList>
    </citation>
    <scope>NUCLEOTIDE SEQUENCE</scope>
    <source>
        <strain evidence="1">AArc-St2</strain>
    </source>
</reference>
<gene>
    <name evidence="1" type="ORF">AArcSt2_05070</name>
</gene>
<dbReference type="EMBL" id="JAKRVX010000002">
    <property type="protein sequence ID" value="MCL9816311.1"/>
    <property type="molecule type" value="Genomic_DNA"/>
</dbReference>
<organism evidence="1 2">
    <name type="scientific">Natronocalculus amylovorans</name>
    <dbReference type="NCBI Taxonomy" id="2917812"/>
    <lineage>
        <taxon>Archaea</taxon>
        <taxon>Methanobacteriati</taxon>
        <taxon>Methanobacteriota</taxon>
        <taxon>Stenosarchaea group</taxon>
        <taxon>Halobacteria</taxon>
        <taxon>Halobacteriales</taxon>
        <taxon>Haloferacaceae</taxon>
        <taxon>Natronocalculus</taxon>
    </lineage>
</organism>
<comment type="caution">
    <text evidence="1">The sequence shown here is derived from an EMBL/GenBank/DDBJ whole genome shotgun (WGS) entry which is preliminary data.</text>
</comment>
<proteinExistence type="predicted"/>